<dbReference type="EMBL" id="CM041531">
    <property type="protein sequence ID" value="KAI3377645.1"/>
    <property type="molecule type" value="Genomic_DNA"/>
</dbReference>
<dbReference type="Proteomes" id="UP000831701">
    <property type="component" value="Chromosome 1"/>
</dbReference>
<comment type="caution">
    <text evidence="1">The sequence shown here is derived from an EMBL/GenBank/DDBJ whole genome shotgun (WGS) entry which is preliminary data.</text>
</comment>
<name>A0ACB8XBE9_9TELE</name>
<evidence type="ECO:0000313" key="1">
    <source>
        <dbReference type="EMBL" id="KAI3377645.1"/>
    </source>
</evidence>
<gene>
    <name evidence="1" type="ORF">L3Q82_008808</name>
</gene>
<protein>
    <submittedName>
        <fullName evidence="1">Uncharacterized protein</fullName>
    </submittedName>
</protein>
<evidence type="ECO:0000313" key="2">
    <source>
        <dbReference type="Proteomes" id="UP000831701"/>
    </source>
</evidence>
<organism evidence="1 2">
    <name type="scientific">Scortum barcoo</name>
    <name type="common">barcoo grunter</name>
    <dbReference type="NCBI Taxonomy" id="214431"/>
    <lineage>
        <taxon>Eukaryota</taxon>
        <taxon>Metazoa</taxon>
        <taxon>Chordata</taxon>
        <taxon>Craniata</taxon>
        <taxon>Vertebrata</taxon>
        <taxon>Euteleostomi</taxon>
        <taxon>Actinopterygii</taxon>
        <taxon>Neopterygii</taxon>
        <taxon>Teleostei</taxon>
        <taxon>Neoteleostei</taxon>
        <taxon>Acanthomorphata</taxon>
        <taxon>Eupercaria</taxon>
        <taxon>Centrarchiformes</taxon>
        <taxon>Terapontoidei</taxon>
        <taxon>Terapontidae</taxon>
        <taxon>Scortum</taxon>
    </lineage>
</organism>
<sequence>MDLWFHSIRICWWRVLFLMSVFQDYLSSMLDCPPTCSCSQTEIYCNKSDNGRFFPLLALQDTGSNGTSVDIAELFKNISSILISGIHRKTTLPAPVVLKPYVISLCIILETVFSIFHMLPVKLVAKVNDSSFFEPLALSLSFTIPFLSVYRHIENWTGLQTLRDVDMELYTGLQRLTIMNCNLRVIQARAFAQNPHLRYINLSKNPLTTLSWQLFQHLQLSELRLDGVVFDCGCDIRWIQLWQQRGEAGLHTQQLYCRNGASKIRLHNMYIHNCDLPEISVSHSSVLVMEGDNVTVSCNGSGSPLPEVDWTVSGLHSINTHLSNVYWPNIHSINLTLFNISRDDNNFQLTCIAENVVGMTNSSIQLNVQSLTDSVPPVILRLAEPEQRHDTCIEFTVRGYPHPKLRWFHKQKEILQNEYIRTEMDFYQDYLEGCLTFQNPTHINNGNYTLEASNPLGTVTKTVYGHFLMAPDIDDDGDGDRPTPSEGDSGRPDEDTFGVSIAVGLAGFACVLLLVLFVLINKYGRRSKFGMKDGDFYKGETKCLTFLILDSVTVGGEKHLLIGQHETIKPKHQGMLTTRTDRLCKEFGGPVAVISGEEDSASPLHHVNHGIITPCTLDAGPDAVVIGMTRIPVVENPQYFRHGHNCNKPATLVQHIKRRDIILKRELGEGAFGKVFLAECYNLSPTKDKMLVAVKNFMAILPTLPYISTTSSTSLQEELMQTTGPKCNTTGYRNAWIGFYFQVQHRQNDAAYQSDLSLKKFRGVTTGSADPAEPTHRGTRDGDAGIEPKLTLKDPNLSARKDFQREAELLTNLQHDHIVKFYGVCVDGDPLIMVFEYMKHGDLNKFLRAHGPDAMILVDGQPLQSNGELGLSQMLHIATQIASGMVYLASQHFVHRDLATRNCLVGNGLLVKIGDFGMSRDIYSSDYYRYKNHSEKTGHFVDSVTQKYSKFANISHHKLLVLSDQLQHFICNKDLLSSFPSPPPPQVGGHTMLPIRWMPPESIMYRKFSTESDVWSFGVILWEIFTYGKQPWFQLGNNEVIECITQGRVLERPRICPKEVYDIMLGCWQREPQQRLNIKDIQKVLFAMGKATPVYLDILG</sequence>
<keyword evidence="2" id="KW-1185">Reference proteome</keyword>
<accession>A0ACB8XBE9</accession>
<proteinExistence type="predicted"/>
<reference evidence="1" key="1">
    <citation type="submission" date="2022-04" db="EMBL/GenBank/DDBJ databases">
        <title>Jade perch genome.</title>
        <authorList>
            <person name="Chao B."/>
        </authorList>
    </citation>
    <scope>NUCLEOTIDE SEQUENCE</scope>
    <source>
        <strain evidence="1">CB-2022</strain>
    </source>
</reference>